<dbReference type="GO" id="GO:0016757">
    <property type="term" value="F:glycosyltransferase activity"/>
    <property type="evidence" value="ECO:0007669"/>
    <property type="project" value="UniProtKB-KW"/>
</dbReference>
<evidence type="ECO:0000256" key="2">
    <source>
        <dbReference type="ARBA" id="ARBA00022676"/>
    </source>
</evidence>
<reference evidence="5 6" key="1">
    <citation type="submission" date="2018-01" db="EMBL/GenBank/DDBJ databases">
        <title>The draft genome of an aniline degradation strain ANB-1.</title>
        <authorList>
            <person name="Zhang L."/>
            <person name="Jiang J."/>
        </authorList>
    </citation>
    <scope>NUCLEOTIDE SEQUENCE [LARGE SCALE GENOMIC DNA]</scope>
    <source>
        <strain evidence="5 6">ANB-1</strain>
    </source>
</reference>
<evidence type="ECO:0000256" key="1">
    <source>
        <dbReference type="ARBA" id="ARBA00006739"/>
    </source>
</evidence>
<gene>
    <name evidence="5" type="ORF">C1I89_10615</name>
</gene>
<dbReference type="AlphaFoldDB" id="A0A2N8KME2"/>
<dbReference type="PANTHER" id="PTHR43179">
    <property type="entry name" value="RHAMNOSYLTRANSFERASE WBBL"/>
    <property type="match status" value="1"/>
</dbReference>
<proteinExistence type="inferred from homology"/>
<comment type="caution">
    <text evidence="5">The sequence shown here is derived from an EMBL/GenBank/DDBJ whole genome shotgun (WGS) entry which is preliminary data.</text>
</comment>
<feature type="domain" description="Glycosyltransferase 2-like" evidence="4">
    <location>
        <begin position="11"/>
        <end position="127"/>
    </location>
</feature>
<dbReference type="InterPro" id="IPR001173">
    <property type="entry name" value="Glyco_trans_2-like"/>
</dbReference>
<keyword evidence="3 5" id="KW-0808">Transferase</keyword>
<dbReference type="PANTHER" id="PTHR43179:SF12">
    <property type="entry name" value="GALACTOFURANOSYLTRANSFERASE GLFT2"/>
    <property type="match status" value="1"/>
</dbReference>
<dbReference type="SUPFAM" id="SSF53448">
    <property type="entry name" value="Nucleotide-diphospho-sugar transferases"/>
    <property type="match status" value="1"/>
</dbReference>
<comment type="similarity">
    <text evidence="1">Belongs to the glycosyltransferase 2 family.</text>
</comment>
<protein>
    <submittedName>
        <fullName evidence="5">Glycosyl transferase family 2</fullName>
    </submittedName>
</protein>
<evidence type="ECO:0000259" key="4">
    <source>
        <dbReference type="Pfam" id="PF00535"/>
    </source>
</evidence>
<evidence type="ECO:0000313" key="5">
    <source>
        <dbReference type="EMBL" id="PND34622.1"/>
    </source>
</evidence>
<organism evidence="5 6">
    <name type="scientific">Achromobacter pulmonis</name>
    <dbReference type="NCBI Taxonomy" id="1389932"/>
    <lineage>
        <taxon>Bacteria</taxon>
        <taxon>Pseudomonadati</taxon>
        <taxon>Pseudomonadota</taxon>
        <taxon>Betaproteobacteria</taxon>
        <taxon>Burkholderiales</taxon>
        <taxon>Alcaligenaceae</taxon>
        <taxon>Achromobacter</taxon>
    </lineage>
</organism>
<dbReference type="Pfam" id="PF00535">
    <property type="entry name" value="Glycos_transf_2"/>
    <property type="match status" value="1"/>
</dbReference>
<evidence type="ECO:0000313" key="6">
    <source>
        <dbReference type="Proteomes" id="UP000235994"/>
    </source>
</evidence>
<dbReference type="InterPro" id="IPR029044">
    <property type="entry name" value="Nucleotide-diphossugar_trans"/>
</dbReference>
<dbReference type="EMBL" id="POQS01000002">
    <property type="protein sequence ID" value="PND34622.1"/>
    <property type="molecule type" value="Genomic_DNA"/>
</dbReference>
<dbReference type="Gene3D" id="3.90.550.10">
    <property type="entry name" value="Spore Coat Polysaccharide Biosynthesis Protein SpsA, Chain A"/>
    <property type="match status" value="1"/>
</dbReference>
<keyword evidence="6" id="KW-1185">Reference proteome</keyword>
<dbReference type="Proteomes" id="UP000235994">
    <property type="component" value="Unassembled WGS sequence"/>
</dbReference>
<keyword evidence="2" id="KW-0328">Glycosyltransferase</keyword>
<dbReference type="RefSeq" id="WP_102772681.1">
    <property type="nucleotide sequence ID" value="NZ_POQS01000002.1"/>
</dbReference>
<sequence length="303" mass="32843">MSDPAISPRVSVVVLTHNRCEELCRSLRRLPGHHPLFVVDNGSTDGTAARVAQAFPHAVLIQAGANLGAAGRNLGVARVATPYVAFCDDDTWWAAGALELAADLLDAHPEVAVLNAGIAVGPEERTDPACAAMADSPLPAIAGVGPELTGFMAGACVMRTAAFVQAGGYWEALFIGGEEELLAMDIMARGGRIAYAPQLRVHHWPSAARDRPLRRRMLARNALWTAWLRLPARLALARSVAALRALPGWAARARACRDALAGWRLIRARRRPLDAAVCERLEQVWRGRFPRERDLRAARATRR</sequence>
<accession>A0A2N8KME2</accession>
<evidence type="ECO:0000256" key="3">
    <source>
        <dbReference type="ARBA" id="ARBA00022679"/>
    </source>
</evidence>
<name>A0A2N8KME2_9BURK</name>